<dbReference type="GO" id="GO:0046514">
    <property type="term" value="P:ceramide catabolic process"/>
    <property type="evidence" value="ECO:0007669"/>
    <property type="project" value="InterPro"/>
</dbReference>
<comment type="caution">
    <text evidence="11">The sequence shown here is derived from an EMBL/GenBank/DDBJ whole genome shotgun (WGS) entry which is preliminary data.</text>
</comment>
<evidence type="ECO:0000256" key="6">
    <source>
        <dbReference type="PIRSR" id="PIRSR606823-2"/>
    </source>
</evidence>
<accession>A0A8B6BSA5</accession>
<dbReference type="InterPro" id="IPR031329">
    <property type="entry name" value="NEUT/ALK_ceramidase_N"/>
</dbReference>
<dbReference type="Proteomes" id="UP000596742">
    <property type="component" value="Unassembled WGS sequence"/>
</dbReference>
<keyword evidence="7" id="KW-0746">Sphingolipid metabolism</keyword>
<feature type="binding site" evidence="6">
    <location>
        <position position="241"/>
    </location>
    <ligand>
        <name>Zn(2+)</name>
        <dbReference type="ChEBI" id="CHEBI:29105"/>
    </ligand>
</feature>
<organism evidence="11 12">
    <name type="scientific">Mytilus galloprovincialis</name>
    <name type="common">Mediterranean mussel</name>
    <dbReference type="NCBI Taxonomy" id="29158"/>
    <lineage>
        <taxon>Eukaryota</taxon>
        <taxon>Metazoa</taxon>
        <taxon>Spiralia</taxon>
        <taxon>Lophotrochozoa</taxon>
        <taxon>Mollusca</taxon>
        <taxon>Bivalvia</taxon>
        <taxon>Autobranchia</taxon>
        <taxon>Pteriomorphia</taxon>
        <taxon>Mytilida</taxon>
        <taxon>Mytiloidea</taxon>
        <taxon>Mytilidae</taxon>
        <taxon>Mytilinae</taxon>
        <taxon>Mytilus</taxon>
    </lineage>
</organism>
<evidence type="ECO:0000256" key="8">
    <source>
        <dbReference type="SAM" id="Phobius"/>
    </source>
</evidence>
<evidence type="ECO:0000256" key="1">
    <source>
        <dbReference type="ARBA" id="ARBA00009835"/>
    </source>
</evidence>
<dbReference type="InterPro" id="IPR031331">
    <property type="entry name" value="NEUT/ALK_ceramidase_C"/>
</dbReference>
<dbReference type="EC" id="3.5.1.23" evidence="2 7"/>
<name>A0A8B6BSA5_MYTGA</name>
<dbReference type="PANTHER" id="PTHR12670:SF1">
    <property type="entry name" value="NEUTRAL CERAMIDASE"/>
    <property type="match status" value="1"/>
</dbReference>
<evidence type="ECO:0000313" key="11">
    <source>
        <dbReference type="EMBL" id="VDH94716.1"/>
    </source>
</evidence>
<feature type="binding site" evidence="6">
    <location>
        <position position="132"/>
    </location>
    <ligand>
        <name>Zn(2+)</name>
        <dbReference type="ChEBI" id="CHEBI:29105"/>
    </ligand>
</feature>
<dbReference type="GO" id="GO:0042759">
    <property type="term" value="P:long-chain fatty acid biosynthetic process"/>
    <property type="evidence" value="ECO:0007669"/>
    <property type="project" value="TreeGrafter"/>
</dbReference>
<keyword evidence="12" id="KW-1185">Reference proteome</keyword>
<keyword evidence="6" id="KW-0479">Metal-binding</keyword>
<dbReference type="Pfam" id="PF04734">
    <property type="entry name" value="Ceramidase_alk"/>
    <property type="match status" value="1"/>
</dbReference>
<dbReference type="GO" id="GO:0046872">
    <property type="term" value="F:metal ion binding"/>
    <property type="evidence" value="ECO:0007669"/>
    <property type="project" value="UniProtKB-KW"/>
</dbReference>
<comment type="similarity">
    <text evidence="1 7">Belongs to the neutral ceramidase family.</text>
</comment>
<evidence type="ECO:0000256" key="4">
    <source>
        <dbReference type="ARBA" id="ARBA00022801"/>
    </source>
</evidence>
<keyword evidence="4 7" id="KW-0378">Hydrolase</keyword>
<dbReference type="Pfam" id="PF17048">
    <property type="entry name" value="Ceramidse_alk_C"/>
    <property type="match status" value="1"/>
</dbReference>
<dbReference type="GO" id="GO:0005576">
    <property type="term" value="C:extracellular region"/>
    <property type="evidence" value="ECO:0007669"/>
    <property type="project" value="TreeGrafter"/>
</dbReference>
<evidence type="ECO:0000313" key="12">
    <source>
        <dbReference type="Proteomes" id="UP000596742"/>
    </source>
</evidence>
<feature type="binding site" evidence="6">
    <location>
        <position position="518"/>
    </location>
    <ligand>
        <name>Zn(2+)</name>
        <dbReference type="ChEBI" id="CHEBI:29105"/>
    </ligand>
</feature>
<dbReference type="OrthoDB" id="191371at2759"/>
<feature type="active site" description="Nucleophile" evidence="5">
    <location>
        <position position="294"/>
    </location>
</feature>
<keyword evidence="6" id="KW-0862">Zinc</keyword>
<feature type="transmembrane region" description="Helical" evidence="8">
    <location>
        <begin position="21"/>
        <end position="42"/>
    </location>
</feature>
<evidence type="ECO:0000259" key="9">
    <source>
        <dbReference type="Pfam" id="PF04734"/>
    </source>
</evidence>
<evidence type="ECO:0000256" key="5">
    <source>
        <dbReference type="PIRSR" id="PIRSR606823-1"/>
    </source>
</evidence>
<feature type="binding site" evidence="6">
    <location>
        <position position="478"/>
    </location>
    <ligand>
        <name>Zn(2+)</name>
        <dbReference type="ChEBI" id="CHEBI:29105"/>
    </ligand>
</feature>
<comment type="catalytic activity">
    <reaction evidence="7">
        <text>an N-acylsphing-4-enine + H2O = sphing-4-enine + a fatty acid</text>
        <dbReference type="Rhea" id="RHEA:20856"/>
        <dbReference type="ChEBI" id="CHEBI:15377"/>
        <dbReference type="ChEBI" id="CHEBI:28868"/>
        <dbReference type="ChEBI" id="CHEBI:52639"/>
        <dbReference type="ChEBI" id="CHEBI:57756"/>
        <dbReference type="EC" id="3.5.1.23"/>
    </reaction>
</comment>
<evidence type="ECO:0000256" key="2">
    <source>
        <dbReference type="ARBA" id="ARBA00011891"/>
    </source>
</evidence>
<evidence type="ECO:0000256" key="7">
    <source>
        <dbReference type="RuleBase" id="RU366019"/>
    </source>
</evidence>
<reference evidence="11" key="1">
    <citation type="submission" date="2018-11" db="EMBL/GenBank/DDBJ databases">
        <authorList>
            <person name="Alioto T."/>
            <person name="Alioto T."/>
        </authorList>
    </citation>
    <scope>NUCLEOTIDE SEQUENCE</scope>
</reference>
<gene>
    <name evidence="11" type="ORF">MGAL_10B062732</name>
</gene>
<feature type="domain" description="Neutral/alkaline non-lysosomal ceramidase N-terminal" evidence="9">
    <location>
        <begin position="40"/>
        <end position="547"/>
    </location>
</feature>
<keyword evidence="8" id="KW-0812">Transmembrane</keyword>
<sequence length="752" mass="83296">MMASCFGEDLDCISLCKKMMYAYVVLLFAATVCCNADANYIIGTGISDITGPAAEVDMMGYANPAQTTHGIHLRQYSRAFIISDIKNSSRIVFVNTDSCMQSQGLKLEIVKRLKSKYGNLYTERNLCISGTHTHSGPGGFHQYLLYDITSLGFVKESFDALVEGIIMSIDRAHSNQKPGNIYVNSGELLESNINRSPTSYLYNPPEERARYKHDVDKNMTVLKLVDAEEKDIGMISWFAVHCTSMNNTNHLISSDNKGYAEQLFEMNKNGGAFPSFANGKFVAAFAQANEGDVSPNTAGPRCLDTGKPCDSPHSTCNGRNEMCVAFGPGKDMFDSTKIIAETQYKKALELYDSAKTMLTGPVDFRHSYVDMTKVEVQLNATTKVKTCKPAMGYSFAAGTTDGPGAFNFEQGSNSTNPFWNLISSFLKAPTAEQIACHKPKPILLDTGEMSSPYMWEPEIVDVQLLRIGQLALIAVPAEFTTMSGRRTRDAVKKTLVMNGFPADTIPVIAGLSNDYADYVATFEEYQAQRYEAGSTIFGPHTLEAYIQQFEILAEAMAKGTPAAPGPNPPNLLDKQLSFLLPVVFDHAPFGSHYGDVVVDAKPSYKQGDSVVVKFIGANPRNDRKWENTFLTVDMLGPGQNWTTVYTDGQWPTKFEWHSTSMFLGESQATITWDIPADQQIGTYRIQYFGNWKEISGSITTFHGKTKQFKVTSLKDFYKRKLQKSSLKEKIRQNMALTNDILASKFQIPQNVG</sequence>
<dbReference type="Gene3D" id="2.60.40.2300">
    <property type="entry name" value="Neutral/alkaline non-lysosomal ceramidase, C-terminal domain"/>
    <property type="match status" value="1"/>
</dbReference>
<evidence type="ECO:0000256" key="3">
    <source>
        <dbReference type="ARBA" id="ARBA00019235"/>
    </source>
</evidence>
<protein>
    <recommendedName>
        <fullName evidence="3 7">Neutral ceramidase</fullName>
        <ecNumber evidence="2 7">3.5.1.23</ecNumber>
    </recommendedName>
</protein>
<dbReference type="InterPro" id="IPR038445">
    <property type="entry name" value="NCDase_C_sf"/>
</dbReference>
<keyword evidence="8" id="KW-1133">Transmembrane helix</keyword>
<dbReference type="GO" id="GO:0016020">
    <property type="term" value="C:membrane"/>
    <property type="evidence" value="ECO:0007669"/>
    <property type="project" value="GOC"/>
</dbReference>
<comment type="cofactor">
    <cofactor evidence="6">
        <name>Zn(2+)</name>
        <dbReference type="ChEBI" id="CHEBI:29105"/>
    </cofactor>
    <text evidence="6">Binds 1 zinc ion per subunit.</text>
</comment>
<dbReference type="GO" id="GO:0046512">
    <property type="term" value="P:sphingosine biosynthetic process"/>
    <property type="evidence" value="ECO:0007669"/>
    <property type="project" value="TreeGrafter"/>
</dbReference>
<feature type="domain" description="Neutral/alkaline non-lysosomal ceramidase C-terminal" evidence="10">
    <location>
        <begin position="551"/>
        <end position="710"/>
    </location>
</feature>
<proteinExistence type="inferred from homology"/>
<evidence type="ECO:0000259" key="10">
    <source>
        <dbReference type="Pfam" id="PF17048"/>
    </source>
</evidence>
<keyword evidence="7" id="KW-0443">Lipid metabolism</keyword>
<dbReference type="GO" id="GO:0017040">
    <property type="term" value="F:N-acylsphingosine amidohydrolase activity"/>
    <property type="evidence" value="ECO:0007669"/>
    <property type="project" value="UniProtKB-UniRule"/>
</dbReference>
<keyword evidence="8" id="KW-0472">Membrane</keyword>
<dbReference type="InterPro" id="IPR006823">
    <property type="entry name" value="Ceramidase_alk"/>
</dbReference>
<dbReference type="AlphaFoldDB" id="A0A8B6BSA5"/>
<dbReference type="PANTHER" id="PTHR12670">
    <property type="entry name" value="CERAMIDASE"/>
    <property type="match status" value="1"/>
</dbReference>
<dbReference type="EMBL" id="UYJE01000635">
    <property type="protein sequence ID" value="VDH94716.1"/>
    <property type="molecule type" value="Genomic_DNA"/>
</dbReference>